<proteinExistence type="predicted"/>
<dbReference type="EMBL" id="DSTX01000002">
    <property type="protein sequence ID" value="HFK20044.1"/>
    <property type="molecule type" value="Genomic_DNA"/>
</dbReference>
<gene>
    <name evidence="2" type="ORF">ENS19_02055</name>
</gene>
<reference evidence="2" key="1">
    <citation type="journal article" date="2020" name="mSystems">
        <title>Genome- and Community-Level Interaction Insights into Carbon Utilization and Element Cycling Functions of Hydrothermarchaeota in Hydrothermal Sediment.</title>
        <authorList>
            <person name="Zhou Z."/>
            <person name="Liu Y."/>
            <person name="Xu W."/>
            <person name="Pan J."/>
            <person name="Luo Z.H."/>
            <person name="Li M."/>
        </authorList>
    </citation>
    <scope>NUCLEOTIDE SEQUENCE [LARGE SCALE GENOMIC DNA]</scope>
    <source>
        <strain evidence="2">SpSt-468</strain>
    </source>
</reference>
<name>A0A7C3ERH7_9CREN</name>
<protein>
    <submittedName>
        <fullName evidence="2">Uncharacterized protein</fullName>
    </submittedName>
</protein>
<organism evidence="2">
    <name type="scientific">Candidatus Methanomethylicus mesodigestus</name>
    <dbReference type="NCBI Taxonomy" id="1867258"/>
    <lineage>
        <taxon>Archaea</taxon>
        <taxon>Thermoproteota</taxon>
        <taxon>Methanosuratincolia</taxon>
        <taxon>Candidatus Methanomethylicales</taxon>
        <taxon>Candidatus Methanomethylicaceae</taxon>
        <taxon>Candidatus Methanomethylicus</taxon>
    </lineage>
</organism>
<accession>A0A7C3ERH7</accession>
<evidence type="ECO:0000256" key="1">
    <source>
        <dbReference type="SAM" id="Phobius"/>
    </source>
</evidence>
<feature type="transmembrane region" description="Helical" evidence="1">
    <location>
        <begin position="40"/>
        <end position="73"/>
    </location>
</feature>
<keyword evidence="1" id="KW-0812">Transmembrane</keyword>
<evidence type="ECO:0000313" key="2">
    <source>
        <dbReference type="EMBL" id="HFK20044.1"/>
    </source>
</evidence>
<feature type="transmembrane region" description="Helical" evidence="1">
    <location>
        <begin position="6"/>
        <end position="28"/>
    </location>
</feature>
<keyword evidence="1" id="KW-0472">Membrane</keyword>
<feature type="transmembrane region" description="Helical" evidence="1">
    <location>
        <begin position="85"/>
        <end position="114"/>
    </location>
</feature>
<comment type="caution">
    <text evidence="2">The sequence shown here is derived from an EMBL/GenBank/DDBJ whole genome shotgun (WGS) entry which is preliminary data.</text>
</comment>
<sequence length="115" mass="12053">MDFLGIIIQIVVGIIIVAPVLWLVGRSLAGRENAKFTDAVWIVVLGTIIGAVVGALAGGIVSSILMLIAWIALIKHFFDCGWLKALLIAIVAVVVFVVIAALLALIGIGIIMLLP</sequence>
<dbReference type="AlphaFoldDB" id="A0A7C3ERH7"/>
<keyword evidence="1" id="KW-1133">Transmembrane helix</keyword>